<dbReference type="RefSeq" id="WP_185064256.1">
    <property type="nucleotide sequence ID" value="NZ_BAABJP010000007.1"/>
</dbReference>
<evidence type="ECO:0008006" key="3">
    <source>
        <dbReference type="Google" id="ProtNLM"/>
    </source>
</evidence>
<accession>A0ABP9PQE8</accession>
<proteinExistence type="predicted"/>
<dbReference type="Gene3D" id="1.10.287.1060">
    <property type="entry name" value="ESAT-6-like"/>
    <property type="match status" value="1"/>
</dbReference>
<organism evidence="1 2">
    <name type="scientific">Pseudonocardia eucalypti</name>
    <dbReference type="NCBI Taxonomy" id="648755"/>
    <lineage>
        <taxon>Bacteria</taxon>
        <taxon>Bacillati</taxon>
        <taxon>Actinomycetota</taxon>
        <taxon>Actinomycetes</taxon>
        <taxon>Pseudonocardiales</taxon>
        <taxon>Pseudonocardiaceae</taxon>
        <taxon>Pseudonocardia</taxon>
    </lineage>
</organism>
<reference evidence="2" key="1">
    <citation type="journal article" date="2019" name="Int. J. Syst. Evol. Microbiol.">
        <title>The Global Catalogue of Microorganisms (GCM) 10K type strain sequencing project: providing services to taxonomists for standard genome sequencing and annotation.</title>
        <authorList>
            <consortium name="The Broad Institute Genomics Platform"/>
            <consortium name="The Broad Institute Genome Sequencing Center for Infectious Disease"/>
            <person name="Wu L."/>
            <person name="Ma J."/>
        </authorList>
    </citation>
    <scope>NUCLEOTIDE SEQUENCE [LARGE SCALE GENOMIC DNA]</scope>
    <source>
        <strain evidence="2">JCM 18303</strain>
    </source>
</reference>
<evidence type="ECO:0000313" key="1">
    <source>
        <dbReference type="EMBL" id="GAA5150423.1"/>
    </source>
</evidence>
<comment type="caution">
    <text evidence="1">The sequence shown here is derived from an EMBL/GenBank/DDBJ whole genome shotgun (WGS) entry which is preliminary data.</text>
</comment>
<name>A0ABP9PQE8_9PSEU</name>
<gene>
    <name evidence="1" type="ORF">GCM10023321_15750</name>
</gene>
<dbReference type="Proteomes" id="UP001428817">
    <property type="component" value="Unassembled WGS sequence"/>
</dbReference>
<dbReference type="EMBL" id="BAABJP010000007">
    <property type="protein sequence ID" value="GAA5150423.1"/>
    <property type="molecule type" value="Genomic_DNA"/>
</dbReference>
<evidence type="ECO:0000313" key="2">
    <source>
        <dbReference type="Proteomes" id="UP001428817"/>
    </source>
</evidence>
<protein>
    <recommendedName>
        <fullName evidence="3">PE domain-containing protein</fullName>
    </recommendedName>
</protein>
<keyword evidence="2" id="KW-1185">Reference proteome</keyword>
<sequence length="110" mass="12083">MVNDARGSGIKLEPHMIPKLRAAFQDAQRQLEEVVRDSGRSLPMTQPAMGDAASHAFQAEFNQGAASARDQLTAYQARLREVDTALGEIQAAYDRNEQAIAEDLSRKLVT</sequence>